<dbReference type="GO" id="GO:0000149">
    <property type="term" value="F:SNARE binding"/>
    <property type="evidence" value="ECO:0007669"/>
    <property type="project" value="TreeGrafter"/>
</dbReference>
<dbReference type="GO" id="GO:0005509">
    <property type="term" value="F:calcium ion binding"/>
    <property type="evidence" value="ECO:0007669"/>
    <property type="project" value="TreeGrafter"/>
</dbReference>
<dbReference type="PANTHER" id="PTHR10024:SF344">
    <property type="entry name" value="SYNAPTOTAGMIN-7"/>
    <property type="match status" value="1"/>
</dbReference>
<dbReference type="InterPro" id="IPR000008">
    <property type="entry name" value="C2_dom"/>
</dbReference>
<dbReference type="SMART" id="SM00239">
    <property type="entry name" value="C2"/>
    <property type="match status" value="2"/>
</dbReference>
<evidence type="ECO:0000256" key="1">
    <source>
        <dbReference type="ARBA" id="ARBA00022737"/>
    </source>
</evidence>
<evidence type="ECO:0000313" key="3">
    <source>
        <dbReference type="EMBL" id="CDW22207.1"/>
    </source>
</evidence>
<dbReference type="GO" id="GO:0005544">
    <property type="term" value="F:calcium-dependent phospholipid binding"/>
    <property type="evidence" value="ECO:0007669"/>
    <property type="project" value="TreeGrafter"/>
</dbReference>
<dbReference type="GO" id="GO:0098793">
    <property type="term" value="C:presynapse"/>
    <property type="evidence" value="ECO:0007669"/>
    <property type="project" value="GOC"/>
</dbReference>
<dbReference type="PRINTS" id="PR00360">
    <property type="entry name" value="C2DOMAIN"/>
</dbReference>
<dbReference type="GO" id="GO:0048791">
    <property type="term" value="P:calcium ion-regulated exocytosis of neurotransmitter"/>
    <property type="evidence" value="ECO:0007669"/>
    <property type="project" value="TreeGrafter"/>
</dbReference>
<dbReference type="GO" id="GO:0001786">
    <property type="term" value="F:phosphatidylserine binding"/>
    <property type="evidence" value="ECO:0007669"/>
    <property type="project" value="TreeGrafter"/>
</dbReference>
<dbReference type="GO" id="GO:0005886">
    <property type="term" value="C:plasma membrane"/>
    <property type="evidence" value="ECO:0007669"/>
    <property type="project" value="TreeGrafter"/>
</dbReference>
<dbReference type="Pfam" id="PF00168">
    <property type="entry name" value="C2"/>
    <property type="match status" value="2"/>
</dbReference>
<organism evidence="3">
    <name type="scientific">Lepeophtheirus salmonis</name>
    <name type="common">Salmon louse</name>
    <name type="synonym">Caligus salmonis</name>
    <dbReference type="NCBI Taxonomy" id="72036"/>
    <lineage>
        <taxon>Eukaryota</taxon>
        <taxon>Metazoa</taxon>
        <taxon>Ecdysozoa</taxon>
        <taxon>Arthropoda</taxon>
        <taxon>Crustacea</taxon>
        <taxon>Multicrustacea</taxon>
        <taxon>Hexanauplia</taxon>
        <taxon>Copepoda</taxon>
        <taxon>Siphonostomatoida</taxon>
        <taxon>Caligidae</taxon>
        <taxon>Lepeophtheirus</taxon>
    </lineage>
</organism>
<dbReference type="AlphaFoldDB" id="A0A0K2T9G2"/>
<dbReference type="PRINTS" id="PR00399">
    <property type="entry name" value="SYNAPTOTAGMN"/>
</dbReference>
<feature type="domain" description="C2" evidence="2">
    <location>
        <begin position="66"/>
        <end position="186"/>
    </location>
</feature>
<sequence>VEIMSWIRSFFFRNSGPGGIGATSSPSVNGAESKPKNGPESALAFFQNRSISLVDMYTDQGEPSEKCGEINFSLDYDFSSQTLKLKITQAKDLAAKDANGLSDPYVRVTLLPDKKHRLETKIKRRTLNPRWNETFYFEGFPINKLQSRVLHLHVYDYDRFSRDDSIGEVHLPLCQVDFTAKPAYWKPLYPPIKEKLGELLVSLTYHPSKNTLTIVILKAKNLKAKDINGKSDPYVKVWLMFGDKRVEKKKTPIYKCNLNPIFNATFEFDVPWEQIRDCALDVQVMDFDTVGRNELIGKLCLGSKNGSGPTETKQWQDMIAKPRQAVVVWHRLKPGD</sequence>
<feature type="non-terminal residue" evidence="3">
    <location>
        <position position="1"/>
    </location>
</feature>
<dbReference type="GO" id="GO:0030424">
    <property type="term" value="C:axon"/>
    <property type="evidence" value="ECO:0007669"/>
    <property type="project" value="TreeGrafter"/>
</dbReference>
<keyword evidence="1" id="KW-0677">Repeat</keyword>
<dbReference type="GO" id="GO:0070382">
    <property type="term" value="C:exocytic vesicle"/>
    <property type="evidence" value="ECO:0007669"/>
    <property type="project" value="TreeGrafter"/>
</dbReference>
<dbReference type="SUPFAM" id="SSF49562">
    <property type="entry name" value="C2 domain (Calcium/lipid-binding domain, CaLB)"/>
    <property type="match status" value="2"/>
</dbReference>
<name>A0A0K2T9G2_LEPSM</name>
<dbReference type="PROSITE" id="PS50004">
    <property type="entry name" value="C2"/>
    <property type="match status" value="2"/>
</dbReference>
<feature type="domain" description="C2" evidence="2">
    <location>
        <begin position="195"/>
        <end position="316"/>
    </location>
</feature>
<dbReference type="InterPro" id="IPR001565">
    <property type="entry name" value="Synaptotagmin"/>
</dbReference>
<evidence type="ECO:0000259" key="2">
    <source>
        <dbReference type="PROSITE" id="PS50004"/>
    </source>
</evidence>
<reference evidence="3" key="1">
    <citation type="submission" date="2014-05" db="EMBL/GenBank/DDBJ databases">
        <authorList>
            <person name="Chronopoulou M."/>
        </authorList>
    </citation>
    <scope>NUCLEOTIDE SEQUENCE</scope>
    <source>
        <tissue evidence="3">Whole organism</tissue>
    </source>
</reference>
<dbReference type="EMBL" id="HACA01004846">
    <property type="protein sequence ID" value="CDW22207.1"/>
    <property type="molecule type" value="Transcribed_RNA"/>
</dbReference>
<dbReference type="OrthoDB" id="67700at2759"/>
<proteinExistence type="predicted"/>
<dbReference type="GO" id="GO:0030276">
    <property type="term" value="F:clathrin binding"/>
    <property type="evidence" value="ECO:0007669"/>
    <property type="project" value="TreeGrafter"/>
</dbReference>
<protein>
    <submittedName>
        <fullName evidence="3">Synaptotagmin7like [Bombyx mori]</fullName>
    </submittedName>
</protein>
<dbReference type="Gene3D" id="2.60.40.150">
    <property type="entry name" value="C2 domain"/>
    <property type="match status" value="2"/>
</dbReference>
<dbReference type="FunFam" id="2.60.40.150:FF:000140">
    <property type="entry name" value="synaptotagmin-7 isoform X1"/>
    <property type="match status" value="1"/>
</dbReference>
<dbReference type="GO" id="GO:0006906">
    <property type="term" value="P:vesicle fusion"/>
    <property type="evidence" value="ECO:0007669"/>
    <property type="project" value="TreeGrafter"/>
</dbReference>
<accession>A0A0K2T9G2</accession>
<dbReference type="InterPro" id="IPR035892">
    <property type="entry name" value="C2_domain_sf"/>
</dbReference>
<dbReference type="PANTHER" id="PTHR10024">
    <property type="entry name" value="SYNAPTOTAGMIN"/>
    <property type="match status" value="1"/>
</dbReference>